<dbReference type="PANTHER" id="PTHR10773">
    <property type="entry name" value="DNA-DIRECTED RNA POLYMERASES I, II, AND III SUBUNIT RPABC2"/>
    <property type="match status" value="1"/>
</dbReference>
<dbReference type="InterPro" id="IPR057191">
    <property type="entry name" value="DUF7869"/>
</dbReference>
<dbReference type="Proteomes" id="UP001347796">
    <property type="component" value="Unassembled WGS sequence"/>
</dbReference>
<feature type="coiled-coil region" evidence="1">
    <location>
        <begin position="522"/>
        <end position="549"/>
    </location>
</feature>
<name>A0AAN8KA01_PATCE</name>
<protein>
    <recommendedName>
        <fullName evidence="3">DUF7869 domain-containing protein</fullName>
    </recommendedName>
</protein>
<dbReference type="Pfam" id="PF25273">
    <property type="entry name" value="DUF7869"/>
    <property type="match status" value="1"/>
</dbReference>
<gene>
    <name evidence="4" type="ORF">SNE40_000192</name>
</gene>
<keyword evidence="5" id="KW-1185">Reference proteome</keyword>
<evidence type="ECO:0000256" key="1">
    <source>
        <dbReference type="SAM" id="Coils"/>
    </source>
</evidence>
<keyword evidence="1" id="KW-0175">Coiled coil</keyword>
<organism evidence="4 5">
    <name type="scientific">Patella caerulea</name>
    <name type="common">Rayed Mediterranean limpet</name>
    <dbReference type="NCBI Taxonomy" id="87958"/>
    <lineage>
        <taxon>Eukaryota</taxon>
        <taxon>Metazoa</taxon>
        <taxon>Spiralia</taxon>
        <taxon>Lophotrochozoa</taxon>
        <taxon>Mollusca</taxon>
        <taxon>Gastropoda</taxon>
        <taxon>Patellogastropoda</taxon>
        <taxon>Patelloidea</taxon>
        <taxon>Patellidae</taxon>
        <taxon>Patella</taxon>
    </lineage>
</organism>
<evidence type="ECO:0000313" key="5">
    <source>
        <dbReference type="Proteomes" id="UP001347796"/>
    </source>
</evidence>
<dbReference type="EMBL" id="JAZGQO010000001">
    <property type="protein sequence ID" value="KAK6194580.1"/>
    <property type="molecule type" value="Genomic_DNA"/>
</dbReference>
<dbReference type="PANTHER" id="PTHR10773:SF19">
    <property type="match status" value="1"/>
</dbReference>
<accession>A0AAN8KA01</accession>
<evidence type="ECO:0000256" key="2">
    <source>
        <dbReference type="SAM" id="MobiDB-lite"/>
    </source>
</evidence>
<feature type="compositionally biased region" description="Low complexity" evidence="2">
    <location>
        <begin position="77"/>
        <end position="87"/>
    </location>
</feature>
<comment type="caution">
    <text evidence="4">The sequence shown here is derived from an EMBL/GenBank/DDBJ whole genome shotgun (WGS) entry which is preliminary data.</text>
</comment>
<evidence type="ECO:0000313" key="4">
    <source>
        <dbReference type="EMBL" id="KAK6194580.1"/>
    </source>
</evidence>
<evidence type="ECO:0000259" key="3">
    <source>
        <dbReference type="Pfam" id="PF25273"/>
    </source>
</evidence>
<sequence length="892" mass="102681">MEHLSTDDVIRLLFESDTDIEDNDESVIELVDVNKCDVAVTHTINVALTASQNSVDSESDTDYKLSERSNMNDPDYNPDSHSSCDNSSDNDESYDILLGVTVEEPLIKSKLSVELEELEPTNRDDVADQAIRVDAVVEVDGTAIEEHGDKAVGVDGGEAREERDKAVVEIDKNETVVERDGKVVAKDVTVVERDDTGVEIYRDGVAVEQVAGGAVVERDRGEVGIEVDEVIVERDRVEAVEIEVAVVDEAVESCRGIDEGVHHILGKKRKRSNPDNWKRNIAKKKKVCGEAYANYKNKIIPQKTLKIVDCRKKCFATLKEDANLIFEAFHKMGNSKEQNQYLFGLIDKGTHKQQLRSRNITPRDRSCPFKYHVNLMSGERCQVCFGCFLHVHGIDRSRVRHLMDTEDPTSPNSDKRGKHTPVNKTPETTIIKIKSHIASFGPQKSHYSPKDNPNKRYLPANLNIKRMWKLYLNEHEPAAWEALNRGEEYYGEITERKYRKVFNEYSLSFGYPRTDTCGTCDLLEAKIYNEEVAQKRTELEEEKRRHVNIADQSYAAMKRDRDQAKLTWENRIRNFQQEKDCSQNTVDMYSFDYQQNLMVPNLKHGEMYYSRQLNVYNFGVHDHVNEDGIMCIYPETVAKKGGAEVASCLKKVLWERKTGAKHCVFYSDGCGGQNRNHDVVCFFQSLIQNGRYKSIDHKFLVRGHTRLANDRDFGLIQQRIKVENVITPSDYKHIIESARFNPSQFSALEMNTQDFFDYRKLSKQSIKTQFKDENGINVAFSKVRWFSYGTSSEKDWSTGIDTEVDHITEVWCRYTLDCSEEWKKVQLLKRNAYLDVLEHKYTAHIKLKRPKWNDICKQIPYIADPVKRQYFELLAHETDEEDDVSEYCDDSD</sequence>
<reference evidence="4 5" key="1">
    <citation type="submission" date="2024-01" db="EMBL/GenBank/DDBJ databases">
        <title>The genome of the rayed Mediterranean limpet Patella caerulea (Linnaeus, 1758).</title>
        <authorList>
            <person name="Anh-Thu Weber A."/>
            <person name="Halstead-Nussloch G."/>
        </authorList>
    </citation>
    <scope>NUCLEOTIDE SEQUENCE [LARGE SCALE GENOMIC DNA]</scope>
    <source>
        <strain evidence="4">AATW-2023a</strain>
        <tissue evidence="4">Whole specimen</tissue>
    </source>
</reference>
<dbReference type="AlphaFoldDB" id="A0AAN8KA01"/>
<proteinExistence type="predicted"/>
<feature type="region of interest" description="Disordered" evidence="2">
    <location>
        <begin position="403"/>
        <end position="425"/>
    </location>
</feature>
<feature type="region of interest" description="Disordered" evidence="2">
    <location>
        <begin position="53"/>
        <end position="90"/>
    </location>
</feature>
<feature type="domain" description="DUF7869" evidence="3">
    <location>
        <begin position="645"/>
        <end position="767"/>
    </location>
</feature>